<dbReference type="SUPFAM" id="SSF48264">
    <property type="entry name" value="Cytochrome P450"/>
    <property type="match status" value="1"/>
</dbReference>
<dbReference type="EMBL" id="MU006332">
    <property type="protein sequence ID" value="KAF2846698.1"/>
    <property type="molecule type" value="Genomic_DNA"/>
</dbReference>
<evidence type="ECO:0000256" key="5">
    <source>
        <dbReference type="ARBA" id="ARBA00023002"/>
    </source>
</evidence>
<dbReference type="OrthoDB" id="1055148at2759"/>
<proteinExistence type="inferred from homology"/>
<evidence type="ECO:0008006" key="11">
    <source>
        <dbReference type="Google" id="ProtNLM"/>
    </source>
</evidence>
<feature type="transmembrane region" description="Helical" evidence="8">
    <location>
        <begin position="140"/>
        <end position="160"/>
    </location>
</feature>
<evidence type="ECO:0000256" key="7">
    <source>
        <dbReference type="ARBA" id="ARBA00023033"/>
    </source>
</evidence>
<gene>
    <name evidence="9" type="ORF">T440DRAFT_557952</name>
</gene>
<dbReference type="InterPro" id="IPR001128">
    <property type="entry name" value="Cyt_P450"/>
</dbReference>
<dbReference type="AlphaFoldDB" id="A0A6A7AX28"/>
<dbReference type="PANTHER" id="PTHR46300:SF1">
    <property type="entry name" value="P450, PUTATIVE (EUROFUNG)-RELATED"/>
    <property type="match status" value="1"/>
</dbReference>
<evidence type="ECO:0000256" key="4">
    <source>
        <dbReference type="ARBA" id="ARBA00022723"/>
    </source>
</evidence>
<keyword evidence="3" id="KW-0349">Heme</keyword>
<evidence type="ECO:0000256" key="1">
    <source>
        <dbReference type="ARBA" id="ARBA00001971"/>
    </source>
</evidence>
<dbReference type="GO" id="GO:0020037">
    <property type="term" value="F:heme binding"/>
    <property type="evidence" value="ECO:0007669"/>
    <property type="project" value="InterPro"/>
</dbReference>
<accession>A0A6A7AX28</accession>
<dbReference type="InterPro" id="IPR050364">
    <property type="entry name" value="Cytochrome_P450_fung"/>
</dbReference>
<dbReference type="GO" id="GO:0004497">
    <property type="term" value="F:monooxygenase activity"/>
    <property type="evidence" value="ECO:0007669"/>
    <property type="project" value="UniProtKB-KW"/>
</dbReference>
<dbReference type="GO" id="GO:0016705">
    <property type="term" value="F:oxidoreductase activity, acting on paired donors, with incorporation or reduction of molecular oxygen"/>
    <property type="evidence" value="ECO:0007669"/>
    <property type="project" value="InterPro"/>
</dbReference>
<protein>
    <recommendedName>
        <fullName evidence="11">Cytochrome P450</fullName>
    </recommendedName>
</protein>
<keyword evidence="4" id="KW-0479">Metal-binding</keyword>
<evidence type="ECO:0000256" key="8">
    <source>
        <dbReference type="SAM" id="Phobius"/>
    </source>
</evidence>
<keyword evidence="5" id="KW-0560">Oxidoreductase</keyword>
<comment type="cofactor">
    <cofactor evidence="1">
        <name>heme</name>
        <dbReference type="ChEBI" id="CHEBI:30413"/>
    </cofactor>
</comment>
<name>A0A6A7AX28_9PLEO</name>
<keyword evidence="8" id="KW-0812">Transmembrane</keyword>
<dbReference type="GO" id="GO:0005506">
    <property type="term" value="F:iron ion binding"/>
    <property type="evidence" value="ECO:0007669"/>
    <property type="project" value="InterPro"/>
</dbReference>
<dbReference type="Gene3D" id="1.10.630.10">
    <property type="entry name" value="Cytochrome P450"/>
    <property type="match status" value="1"/>
</dbReference>
<reference evidence="9" key="1">
    <citation type="submission" date="2020-01" db="EMBL/GenBank/DDBJ databases">
        <authorList>
            <consortium name="DOE Joint Genome Institute"/>
            <person name="Haridas S."/>
            <person name="Albert R."/>
            <person name="Binder M."/>
            <person name="Bloem J."/>
            <person name="Labutti K."/>
            <person name="Salamov A."/>
            <person name="Andreopoulos B."/>
            <person name="Baker S.E."/>
            <person name="Barry K."/>
            <person name="Bills G."/>
            <person name="Bluhm B.H."/>
            <person name="Cannon C."/>
            <person name="Castanera R."/>
            <person name="Culley D.E."/>
            <person name="Daum C."/>
            <person name="Ezra D."/>
            <person name="Gonzalez J.B."/>
            <person name="Henrissat B."/>
            <person name="Kuo A."/>
            <person name="Liang C."/>
            <person name="Lipzen A."/>
            <person name="Lutzoni F."/>
            <person name="Magnuson J."/>
            <person name="Mondo S."/>
            <person name="Nolan M."/>
            <person name="Ohm R."/>
            <person name="Pangilinan J."/>
            <person name="Park H.-J."/>
            <person name="Ramirez L."/>
            <person name="Alfaro M."/>
            <person name="Sun H."/>
            <person name="Tritt A."/>
            <person name="Yoshinaga Y."/>
            <person name="Zwiers L.-H."/>
            <person name="Turgeon B.G."/>
            <person name="Goodwin S.B."/>
            <person name="Spatafora J.W."/>
            <person name="Crous P.W."/>
            <person name="Grigoriev I.V."/>
        </authorList>
    </citation>
    <scope>NUCLEOTIDE SEQUENCE</scope>
    <source>
        <strain evidence="9">IPT5</strain>
    </source>
</reference>
<evidence type="ECO:0000256" key="3">
    <source>
        <dbReference type="ARBA" id="ARBA00022617"/>
    </source>
</evidence>
<keyword evidence="10" id="KW-1185">Reference proteome</keyword>
<dbReference type="Proteomes" id="UP000799423">
    <property type="component" value="Unassembled WGS sequence"/>
</dbReference>
<comment type="similarity">
    <text evidence="2">Belongs to the cytochrome P450 family.</text>
</comment>
<dbReference type="PANTHER" id="PTHR46300">
    <property type="entry name" value="P450, PUTATIVE (EUROFUNG)-RELATED-RELATED"/>
    <property type="match status" value="1"/>
</dbReference>
<keyword evidence="7" id="KW-0503">Monooxygenase</keyword>
<keyword evidence="8" id="KW-0472">Membrane</keyword>
<keyword evidence="6" id="KW-0408">Iron</keyword>
<evidence type="ECO:0000313" key="9">
    <source>
        <dbReference type="EMBL" id="KAF2846698.1"/>
    </source>
</evidence>
<dbReference type="InterPro" id="IPR036396">
    <property type="entry name" value="Cyt_P450_sf"/>
</dbReference>
<organism evidence="9 10">
    <name type="scientific">Plenodomus tracheiphilus IPT5</name>
    <dbReference type="NCBI Taxonomy" id="1408161"/>
    <lineage>
        <taxon>Eukaryota</taxon>
        <taxon>Fungi</taxon>
        <taxon>Dikarya</taxon>
        <taxon>Ascomycota</taxon>
        <taxon>Pezizomycotina</taxon>
        <taxon>Dothideomycetes</taxon>
        <taxon>Pleosporomycetidae</taxon>
        <taxon>Pleosporales</taxon>
        <taxon>Pleosporineae</taxon>
        <taxon>Leptosphaeriaceae</taxon>
        <taxon>Plenodomus</taxon>
    </lineage>
</organism>
<evidence type="ECO:0000256" key="2">
    <source>
        <dbReference type="ARBA" id="ARBA00010617"/>
    </source>
</evidence>
<sequence length="201" mass="22625">MNPWATQALTAYKNERDTFTKAYNMGIKSKLPCFALDIEDAKPKNKLLTELVAIYIAGIAFEGGADTTRYTLQGMIKILKTKAQAELDSVVGTREFPSRKHLDSVKYVNRTTKECVRWMSTAINGAIPHTTIKDDEYHGYRILTIILLGALTSLLFVSNCTKSLITLRRDLTWYVGFFDGGISSLDRSRWVWRMEGGGCLV</sequence>
<keyword evidence="8" id="KW-1133">Transmembrane helix</keyword>
<dbReference type="Pfam" id="PF00067">
    <property type="entry name" value="p450"/>
    <property type="match status" value="1"/>
</dbReference>
<evidence type="ECO:0000313" key="10">
    <source>
        <dbReference type="Proteomes" id="UP000799423"/>
    </source>
</evidence>
<evidence type="ECO:0000256" key="6">
    <source>
        <dbReference type="ARBA" id="ARBA00023004"/>
    </source>
</evidence>